<evidence type="ECO:0000256" key="1">
    <source>
        <dbReference type="SAM" id="Phobius"/>
    </source>
</evidence>
<dbReference type="PANTHER" id="PTHR36927:SF4">
    <property type="entry name" value="BLR5718 PROTEIN"/>
    <property type="match status" value="1"/>
</dbReference>
<feature type="transmembrane region" description="Helical" evidence="1">
    <location>
        <begin position="282"/>
        <end position="303"/>
    </location>
</feature>
<reference evidence="4" key="2">
    <citation type="submission" date="2012-08" db="EMBL/GenBank/DDBJ databases">
        <title>Finished genome of Desulfosporosinus meridiei DSM 13257.</title>
        <authorList>
            <person name="Huntemann M."/>
            <person name="Wei C.-L."/>
            <person name="Han J."/>
            <person name="Detter J.C."/>
            <person name="Han C."/>
            <person name="Davenport K."/>
            <person name="Daligault H."/>
            <person name="Erkkila T."/>
            <person name="Gu W."/>
            <person name="Munk A.C.C."/>
            <person name="Teshima H."/>
            <person name="Xu Y."/>
            <person name="Chain P."/>
            <person name="Tapia R."/>
            <person name="Chen A."/>
            <person name="Krypides N."/>
            <person name="Mavromatis K."/>
            <person name="Markowitz V."/>
            <person name="Szeto E."/>
            <person name="Ivanova N."/>
            <person name="Mikhailova N."/>
            <person name="Ovchinnikova G."/>
            <person name="Pagani I."/>
            <person name="Pati A."/>
            <person name="Goodwin L."/>
            <person name="Peters L."/>
            <person name="Pitluck S."/>
            <person name="Woyke T."/>
            <person name="Pester M."/>
            <person name="Spring S."/>
            <person name="Ollivier B."/>
            <person name="Rattei T."/>
            <person name="Klenk H.-P."/>
            <person name="Wagner M."/>
            <person name="Loy A."/>
        </authorList>
    </citation>
    <scope>NUCLEOTIDE SEQUENCE [LARGE SCALE GENOMIC DNA]</scope>
    <source>
        <strain evidence="4">ATCC BAA-275 / DSM 13257 / NCIMB 13706 / S10</strain>
    </source>
</reference>
<feature type="transmembrane region" description="Helical" evidence="1">
    <location>
        <begin position="351"/>
        <end position="370"/>
    </location>
</feature>
<feature type="transmembrane region" description="Helical" evidence="1">
    <location>
        <begin position="246"/>
        <end position="270"/>
    </location>
</feature>
<keyword evidence="1" id="KW-0472">Membrane</keyword>
<dbReference type="RefSeq" id="WP_014902268.1">
    <property type="nucleotide sequence ID" value="NC_018515.1"/>
</dbReference>
<evidence type="ECO:0000259" key="2">
    <source>
        <dbReference type="Pfam" id="PF01757"/>
    </source>
</evidence>
<dbReference type="AlphaFoldDB" id="J7IT62"/>
<dbReference type="InterPro" id="IPR050623">
    <property type="entry name" value="Glucan_succinyl_AcylTrfase"/>
</dbReference>
<accession>J7IT62</accession>
<reference evidence="3 4" key="1">
    <citation type="journal article" date="2012" name="J. Bacteriol.">
        <title>Complete genome sequences of Desulfosporosinus orientis DSM765T, Desulfosporosinus youngiae DSM17734T, Desulfosporosinus meridiei DSM13257T, and Desulfosporosinus acidiphilus DSM22704T.</title>
        <authorList>
            <person name="Pester M."/>
            <person name="Brambilla E."/>
            <person name="Alazard D."/>
            <person name="Rattei T."/>
            <person name="Weinmaier T."/>
            <person name="Han J."/>
            <person name="Lucas S."/>
            <person name="Lapidus A."/>
            <person name="Cheng J.F."/>
            <person name="Goodwin L."/>
            <person name="Pitluck S."/>
            <person name="Peters L."/>
            <person name="Ovchinnikova G."/>
            <person name="Teshima H."/>
            <person name="Detter J.C."/>
            <person name="Han C.S."/>
            <person name="Tapia R."/>
            <person name="Land M.L."/>
            <person name="Hauser L."/>
            <person name="Kyrpides N.C."/>
            <person name="Ivanova N.N."/>
            <person name="Pagani I."/>
            <person name="Huntmann M."/>
            <person name="Wei C.L."/>
            <person name="Davenport K.W."/>
            <person name="Daligault H."/>
            <person name="Chain P.S."/>
            <person name="Chen A."/>
            <person name="Mavromatis K."/>
            <person name="Markowitz V."/>
            <person name="Szeto E."/>
            <person name="Mikhailova N."/>
            <person name="Pati A."/>
            <person name="Wagner M."/>
            <person name="Woyke T."/>
            <person name="Ollivier B."/>
            <person name="Klenk H.P."/>
            <person name="Spring S."/>
            <person name="Loy A."/>
        </authorList>
    </citation>
    <scope>NUCLEOTIDE SEQUENCE [LARGE SCALE GENOMIC DNA]</scope>
    <source>
        <strain evidence="4">ATCC BAA-275 / DSM 13257 / NCIMB 13706 / S10</strain>
    </source>
</reference>
<dbReference type="OrthoDB" id="5446016at2"/>
<feature type="transmembrane region" description="Helical" evidence="1">
    <location>
        <begin position="185"/>
        <end position="204"/>
    </location>
</feature>
<feature type="transmembrane region" description="Helical" evidence="1">
    <location>
        <begin position="59"/>
        <end position="80"/>
    </location>
</feature>
<name>J7IT62_DESMD</name>
<protein>
    <recommendedName>
        <fullName evidence="2">Acyltransferase 3 domain-containing protein</fullName>
    </recommendedName>
</protein>
<dbReference type="Proteomes" id="UP000005262">
    <property type="component" value="Chromosome"/>
</dbReference>
<dbReference type="HOGENOM" id="CLU_036097_1_0_9"/>
<keyword evidence="1" id="KW-0812">Transmembrane</keyword>
<dbReference type="Pfam" id="PF01757">
    <property type="entry name" value="Acyl_transf_3"/>
    <property type="match status" value="1"/>
</dbReference>
<feature type="domain" description="Acyltransferase 3" evidence="2">
    <location>
        <begin position="9"/>
        <end position="366"/>
    </location>
</feature>
<keyword evidence="4" id="KW-1185">Reference proteome</keyword>
<evidence type="ECO:0000313" key="3">
    <source>
        <dbReference type="EMBL" id="AFQ43349.1"/>
    </source>
</evidence>
<dbReference type="GO" id="GO:0016747">
    <property type="term" value="F:acyltransferase activity, transferring groups other than amino-acyl groups"/>
    <property type="evidence" value="ECO:0007669"/>
    <property type="project" value="InterPro"/>
</dbReference>
<gene>
    <name evidence="3" type="ordered locus">Desmer_1341</name>
</gene>
<proteinExistence type="predicted"/>
<feature type="transmembrane region" description="Helical" evidence="1">
    <location>
        <begin position="147"/>
        <end position="165"/>
    </location>
</feature>
<dbReference type="PANTHER" id="PTHR36927">
    <property type="entry name" value="BLR4337 PROTEIN"/>
    <property type="match status" value="1"/>
</dbReference>
<feature type="transmembrane region" description="Helical" evidence="1">
    <location>
        <begin position="323"/>
        <end position="345"/>
    </location>
</feature>
<feature type="transmembrane region" description="Helical" evidence="1">
    <location>
        <begin position="216"/>
        <end position="234"/>
    </location>
</feature>
<dbReference type="eggNOG" id="COG1835">
    <property type="taxonomic scope" value="Bacteria"/>
</dbReference>
<dbReference type="KEGG" id="dmi:Desmer_1341"/>
<dbReference type="InterPro" id="IPR002656">
    <property type="entry name" value="Acyl_transf_3_dom"/>
</dbReference>
<feature type="transmembrane region" description="Helical" evidence="1">
    <location>
        <begin position="16"/>
        <end position="39"/>
    </location>
</feature>
<organism evidence="3 4">
    <name type="scientific">Desulfosporosinus meridiei (strain ATCC BAA-275 / DSM 13257 / KCTC 12902 / NCIMB 13706 / S10)</name>
    <dbReference type="NCBI Taxonomy" id="768704"/>
    <lineage>
        <taxon>Bacteria</taxon>
        <taxon>Bacillati</taxon>
        <taxon>Bacillota</taxon>
        <taxon>Clostridia</taxon>
        <taxon>Eubacteriales</taxon>
        <taxon>Desulfitobacteriaceae</taxon>
        <taxon>Desulfosporosinus</taxon>
    </lineage>
</organism>
<keyword evidence="1" id="KW-1133">Transmembrane helix</keyword>
<dbReference type="EMBL" id="CP003629">
    <property type="protein sequence ID" value="AFQ43349.1"/>
    <property type="molecule type" value="Genomic_DNA"/>
</dbReference>
<sequence>MEATGKRFLYIDNLRLLVIMLVIIMHLSGTYSGFGSWYVTEGKPVGLISTVIFGFYQSFTQGYFMGLLFLLSGFFIPGAYDRKGFSKYVRDRFIRLGIPTLIYMLAITPFILYVQLDLNWARPKPSFISYYFHYLGNLQFIRNSGPMWFAFALLIFSVIYGLVRVSGKGQNTSREELKPKFKHEIILILIISLCAFLIRLIQPIGTSILGMQLCHFSQYVILFIVGMLAYRNNLFSKLDPKSGKMWLFFGLIPGTIVWLAIMILGGAIHGDQSFNGGLSWQAAAYALWESFVAVSMSIGLLTLFKEKFNHQTKLVKILADNSFAVYVFHPPIIIAAAQLIKPLAWLPILKFALLSLICIPVCFAFTYFIVRRIPLLKKVM</sequence>
<feature type="transmembrane region" description="Helical" evidence="1">
    <location>
        <begin position="92"/>
        <end position="116"/>
    </location>
</feature>
<evidence type="ECO:0000313" key="4">
    <source>
        <dbReference type="Proteomes" id="UP000005262"/>
    </source>
</evidence>